<accession>A0ABV2IRZ0</accession>
<evidence type="ECO:0000256" key="3">
    <source>
        <dbReference type="ARBA" id="ARBA00022603"/>
    </source>
</evidence>
<evidence type="ECO:0000313" key="11">
    <source>
        <dbReference type="Proteomes" id="UP001549111"/>
    </source>
</evidence>
<feature type="domain" description="N6 adenine-specific DNA methyltransferase N-terminal" evidence="9">
    <location>
        <begin position="5"/>
        <end position="147"/>
    </location>
</feature>
<dbReference type="RefSeq" id="WP_180693002.1">
    <property type="nucleotide sequence ID" value="NZ_JACCPY010000031.1"/>
</dbReference>
<evidence type="ECO:0000313" key="10">
    <source>
        <dbReference type="EMBL" id="MET3605726.1"/>
    </source>
</evidence>
<feature type="domain" description="DNA methylase adenine-specific" evidence="8">
    <location>
        <begin position="158"/>
        <end position="501"/>
    </location>
</feature>
<dbReference type="Proteomes" id="UP001549111">
    <property type="component" value="Unassembled WGS sequence"/>
</dbReference>
<evidence type="ECO:0000259" key="8">
    <source>
        <dbReference type="Pfam" id="PF02384"/>
    </source>
</evidence>
<comment type="similarity">
    <text evidence="1">Belongs to the N(4)/N(6)-methyltransferase family.</text>
</comment>
<keyword evidence="4 10" id="KW-0808">Transferase</keyword>
<dbReference type="InterPro" id="IPR003356">
    <property type="entry name" value="DNA_methylase_A-5"/>
</dbReference>
<evidence type="ECO:0000256" key="7">
    <source>
        <dbReference type="ARBA" id="ARBA00047942"/>
    </source>
</evidence>
<evidence type="ECO:0000256" key="5">
    <source>
        <dbReference type="ARBA" id="ARBA00022691"/>
    </source>
</evidence>
<protein>
    <recommendedName>
        <fullName evidence="2">site-specific DNA-methyltransferase (adenine-specific)</fullName>
        <ecNumber evidence="2">2.1.1.72</ecNumber>
    </recommendedName>
</protein>
<comment type="catalytic activity">
    <reaction evidence="7">
        <text>a 2'-deoxyadenosine in DNA + S-adenosyl-L-methionine = an N(6)-methyl-2'-deoxyadenosine in DNA + S-adenosyl-L-homocysteine + H(+)</text>
        <dbReference type="Rhea" id="RHEA:15197"/>
        <dbReference type="Rhea" id="RHEA-COMP:12418"/>
        <dbReference type="Rhea" id="RHEA-COMP:12419"/>
        <dbReference type="ChEBI" id="CHEBI:15378"/>
        <dbReference type="ChEBI" id="CHEBI:57856"/>
        <dbReference type="ChEBI" id="CHEBI:59789"/>
        <dbReference type="ChEBI" id="CHEBI:90615"/>
        <dbReference type="ChEBI" id="CHEBI:90616"/>
        <dbReference type="EC" id="2.1.1.72"/>
    </reaction>
</comment>
<dbReference type="PANTHER" id="PTHR42998">
    <property type="entry name" value="TYPE I RESTRICTION ENZYME HINDVIIP M PROTEIN-RELATED"/>
    <property type="match status" value="1"/>
</dbReference>
<dbReference type="InterPro" id="IPR029063">
    <property type="entry name" value="SAM-dependent_MTases_sf"/>
</dbReference>
<proteinExistence type="inferred from homology"/>
<dbReference type="EC" id="2.1.1.72" evidence="2"/>
<sequence length="542" mass="59779">MNQDLKKTLWAAADKLRSSMDAAEYKHIVLGLIFLKYISDAFDERRDELALAFADESHDLYLPDADDRAYAAEERDYYTMVNCFWVPGPARWETIRANAKQFDIGTRIDMALDAIEADNPRLKGILDKRFGRAQLEPGKLGELIDLISTIGFGAGQHARDVLGEVYEYFLGKFALAEGKGAGQYYTPASIVKVLVEVLAPHKGKVYDPCCGSGGMFVQSEKFIESHGGQFGDLSIYGQEANPTTWRLVAMNLAIRGMDCNLGKEPADTFHRDQHPDLKADYVLANPPFNISDWGGERLLDDKRWVHGTPPAGNANYGWLQHILHHLGPRGQAGVVLANGSMSSNQNSEGEIRRAMVEADVVEVMVALPPQLFFNTQIPACLWFLAKDKRQGGRDRRGEVLFIDARKLGRMDTRVNRVFDDEDVQRIAATVHRWREIPPNPPFAKGGATPDAIPPFEKGGSGGISAYADIPGFCRAVTLAEIAEHGHVLTPGRFVGAEATDDDDDAFNDKMERLTAQLAEQMAKGAELDAVILEKLGGLGYAV</sequence>
<dbReference type="SUPFAM" id="SSF53335">
    <property type="entry name" value="S-adenosyl-L-methionine-dependent methyltransferases"/>
    <property type="match status" value="1"/>
</dbReference>
<dbReference type="Pfam" id="PF02384">
    <property type="entry name" value="N6_Mtase"/>
    <property type="match status" value="1"/>
</dbReference>
<keyword evidence="5" id="KW-0949">S-adenosyl-L-methionine</keyword>
<organism evidence="10 11">
    <name type="scientific">Sphaerotilus sulfidivorans</name>
    <dbReference type="NCBI Taxonomy" id="639200"/>
    <lineage>
        <taxon>Bacteria</taxon>
        <taxon>Pseudomonadati</taxon>
        <taxon>Pseudomonadota</taxon>
        <taxon>Betaproteobacteria</taxon>
        <taxon>Burkholderiales</taxon>
        <taxon>Sphaerotilaceae</taxon>
        <taxon>Sphaerotilus</taxon>
    </lineage>
</organism>
<dbReference type="InterPro" id="IPR038333">
    <property type="entry name" value="T1MK-like_N_sf"/>
</dbReference>
<evidence type="ECO:0000256" key="4">
    <source>
        <dbReference type="ARBA" id="ARBA00022679"/>
    </source>
</evidence>
<dbReference type="GO" id="GO:0009007">
    <property type="term" value="F:site-specific DNA-methyltransferase (adenine-specific) activity"/>
    <property type="evidence" value="ECO:0007669"/>
    <property type="project" value="UniProtKB-EC"/>
</dbReference>
<evidence type="ECO:0000259" key="9">
    <source>
        <dbReference type="Pfam" id="PF12161"/>
    </source>
</evidence>
<reference evidence="10 11" key="1">
    <citation type="submission" date="2024-06" db="EMBL/GenBank/DDBJ databases">
        <title>Genomic Encyclopedia of Type Strains, Phase IV (KMG-IV): sequencing the most valuable type-strain genomes for metagenomic binning, comparative biology and taxonomic classification.</title>
        <authorList>
            <person name="Goeker M."/>
        </authorList>
    </citation>
    <scope>NUCLEOTIDE SEQUENCE [LARGE SCALE GENOMIC DNA]</scope>
    <source>
        <strain evidence="10 11">D-501</strain>
    </source>
</reference>
<dbReference type="InterPro" id="IPR022749">
    <property type="entry name" value="D12N6_MeTrfase_N"/>
</dbReference>
<keyword evidence="3 10" id="KW-0489">Methyltransferase</keyword>
<dbReference type="InterPro" id="IPR002052">
    <property type="entry name" value="DNA_methylase_N6_adenine_CS"/>
</dbReference>
<dbReference type="Pfam" id="PF12161">
    <property type="entry name" value="HsdM_N"/>
    <property type="match status" value="1"/>
</dbReference>
<keyword evidence="6" id="KW-0680">Restriction system</keyword>
<gene>
    <name evidence="10" type="ORF">ABIC99_003559</name>
</gene>
<dbReference type="PANTHER" id="PTHR42998:SF1">
    <property type="entry name" value="TYPE I RESTRICTION ENZYME HINDI METHYLASE SUBUNIT"/>
    <property type="match status" value="1"/>
</dbReference>
<dbReference type="Gene3D" id="1.20.1260.30">
    <property type="match status" value="1"/>
</dbReference>
<dbReference type="PROSITE" id="PS00092">
    <property type="entry name" value="N6_MTASE"/>
    <property type="match status" value="1"/>
</dbReference>
<dbReference type="Gene3D" id="3.40.50.150">
    <property type="entry name" value="Vaccinia Virus protein VP39"/>
    <property type="match status" value="1"/>
</dbReference>
<evidence type="ECO:0000256" key="2">
    <source>
        <dbReference type="ARBA" id="ARBA00011900"/>
    </source>
</evidence>
<evidence type="ECO:0000256" key="1">
    <source>
        <dbReference type="ARBA" id="ARBA00006594"/>
    </source>
</evidence>
<name>A0ABV2IRZ0_9BURK</name>
<dbReference type="PRINTS" id="PR00507">
    <property type="entry name" value="N12N6MTFRASE"/>
</dbReference>
<comment type="caution">
    <text evidence="10">The sequence shown here is derived from an EMBL/GenBank/DDBJ whole genome shotgun (WGS) entry which is preliminary data.</text>
</comment>
<dbReference type="GO" id="GO:0032259">
    <property type="term" value="P:methylation"/>
    <property type="evidence" value="ECO:0007669"/>
    <property type="project" value="UniProtKB-KW"/>
</dbReference>
<dbReference type="InterPro" id="IPR052916">
    <property type="entry name" value="Type-I_RE_MTase_Subunit"/>
</dbReference>
<dbReference type="EMBL" id="JBEPLS010000022">
    <property type="protein sequence ID" value="MET3605726.1"/>
    <property type="molecule type" value="Genomic_DNA"/>
</dbReference>
<evidence type="ECO:0000256" key="6">
    <source>
        <dbReference type="ARBA" id="ARBA00022747"/>
    </source>
</evidence>
<keyword evidence="11" id="KW-1185">Reference proteome</keyword>